<dbReference type="Pfam" id="PF01302">
    <property type="entry name" value="CAP_GLY"/>
    <property type="match status" value="1"/>
</dbReference>
<feature type="repeat" description="RCC1" evidence="2">
    <location>
        <begin position="376"/>
        <end position="426"/>
    </location>
</feature>
<dbReference type="PRINTS" id="PR00633">
    <property type="entry name" value="RCCNDNSATION"/>
</dbReference>
<dbReference type="Gene3D" id="2.30.30.190">
    <property type="entry name" value="CAP Gly-rich-like domain"/>
    <property type="match status" value="1"/>
</dbReference>
<evidence type="ECO:0000256" key="1">
    <source>
        <dbReference type="ARBA" id="ARBA00022737"/>
    </source>
</evidence>
<dbReference type="InterPro" id="IPR036859">
    <property type="entry name" value="CAP-Gly_dom_sf"/>
</dbReference>
<protein>
    <recommendedName>
        <fullName evidence="3">CAP-Gly domain-containing protein</fullName>
    </recommendedName>
</protein>
<evidence type="ECO:0000256" key="2">
    <source>
        <dbReference type="PROSITE-ProRule" id="PRU00235"/>
    </source>
</evidence>
<sequence>GLGLGAIRIMALGSEDLPLAISVGSRVLVHHSLGHVRFIGQVDFADGEWIGVELDYPVGNNDGKVEDTRYFSCSSRHGVFMRRKQVRSVLDERPDSEDQRWGNDASPSVPDIQQDCSGVYTEQEIDRIGGVTHNGDTPYERIWVFGENHLGQLGLGHQRSNTLVPALLDLFHQYDDRQILLQVVFGGSQTLALTAYEQRAPRVLTSGSCSIGAGIPGAERDCIVFKPLALTPHDSTISAIGASATLCAIGYVDGLVVVWGAWSTETKLATSGIVALQCAGDRLVILDENGRVTLFDKDIISIHVLFDDAHSTPIKTIACSLTTCLALSETGCVWAWPADGFPGSDRAISAQKIDIGAVIEQIDCGDRHYLALSDDGDIFVWGCGEYGALGTGSLQDQAEPIMLPSLCRSVVQITAGARHSMCLTDQGRVCSWGDGSQGQLGHGDVSSFTIPHPIISLDGKGVKHILAGPAQSLAFTQPFIAPTLVPSLVTSEFNVDAVSAPSMSEPPSSLNGFNGTFASDCLEFVSQSPRNSATLLYVWNGRHLEVDAIESDRVQLVHRCVHFEVSEEIPYRGALNFYLRKCYDRDAYVFKHLTTTAVKHECRDHRSIKGTLLLVCQVRALSAVAGTDSIPDWISWFLDAFHPLDVAPRFVQLAPPPAPS</sequence>
<dbReference type="PROSITE" id="PS50012">
    <property type="entry name" value="RCC1_3"/>
    <property type="match status" value="3"/>
</dbReference>
<feature type="repeat" description="RCC1" evidence="2">
    <location>
        <begin position="427"/>
        <end position="478"/>
    </location>
</feature>
<dbReference type="PROSITE" id="PS00626">
    <property type="entry name" value="RCC1_2"/>
    <property type="match status" value="1"/>
</dbReference>
<dbReference type="Pfam" id="PF25390">
    <property type="entry name" value="WD40_RLD"/>
    <property type="match status" value="1"/>
</dbReference>
<dbReference type="Gene3D" id="2.130.10.30">
    <property type="entry name" value="Regulator of chromosome condensation 1/beta-lactamase-inhibitor protein II"/>
    <property type="match status" value="2"/>
</dbReference>
<dbReference type="InterPro" id="IPR000408">
    <property type="entry name" value="Reg_chr_condens"/>
</dbReference>
<feature type="non-terminal residue" evidence="4">
    <location>
        <position position="1"/>
    </location>
</feature>
<dbReference type="InterPro" id="IPR058923">
    <property type="entry name" value="RCC1-like_dom"/>
</dbReference>
<evidence type="ECO:0000313" key="4">
    <source>
        <dbReference type="EMBL" id="CRZ03368.1"/>
    </source>
</evidence>
<organism evidence="4">
    <name type="scientific">Spongospora subterranea</name>
    <dbReference type="NCBI Taxonomy" id="70186"/>
    <lineage>
        <taxon>Eukaryota</taxon>
        <taxon>Sar</taxon>
        <taxon>Rhizaria</taxon>
        <taxon>Endomyxa</taxon>
        <taxon>Phytomyxea</taxon>
        <taxon>Plasmodiophorida</taxon>
        <taxon>Plasmodiophoridae</taxon>
        <taxon>Spongospora</taxon>
    </lineage>
</organism>
<dbReference type="SUPFAM" id="SSF50985">
    <property type="entry name" value="RCC1/BLIP-II"/>
    <property type="match status" value="1"/>
</dbReference>
<dbReference type="AlphaFoldDB" id="A0A0H5QN14"/>
<dbReference type="PANTHER" id="PTHR22870">
    <property type="entry name" value="REGULATOR OF CHROMOSOME CONDENSATION"/>
    <property type="match status" value="1"/>
</dbReference>
<dbReference type="EMBL" id="HACM01002926">
    <property type="protein sequence ID" value="CRZ03368.1"/>
    <property type="molecule type" value="Transcribed_RNA"/>
</dbReference>
<dbReference type="PROSITE" id="PS50245">
    <property type="entry name" value="CAP_GLY_2"/>
    <property type="match status" value="1"/>
</dbReference>
<reference evidence="4" key="1">
    <citation type="submission" date="2015-04" db="EMBL/GenBank/DDBJ databases">
        <title>The genome sequence of the plant pathogenic Rhizarian Plasmodiophora brassicae reveals insights in its biotrophic life cycle and the origin of chitin synthesis.</title>
        <authorList>
            <person name="Schwelm A."/>
            <person name="Fogelqvist J."/>
            <person name="Knaust A."/>
            <person name="Julke S."/>
            <person name="Lilja T."/>
            <person name="Dhandapani V."/>
            <person name="Bonilla-Rosso G."/>
            <person name="Karlsson M."/>
            <person name="Shevchenko A."/>
            <person name="Choi S.R."/>
            <person name="Kim H.G."/>
            <person name="Park J.Y."/>
            <person name="Lim Y.P."/>
            <person name="Ludwig-Muller J."/>
            <person name="Dixelius C."/>
        </authorList>
    </citation>
    <scope>NUCLEOTIDE SEQUENCE</scope>
    <source>
        <tissue evidence="4">Potato root galls</tissue>
    </source>
</reference>
<dbReference type="SMART" id="SM01052">
    <property type="entry name" value="CAP_GLY"/>
    <property type="match status" value="1"/>
</dbReference>
<dbReference type="PANTHER" id="PTHR22870:SF408">
    <property type="entry name" value="OS09G0560450 PROTEIN"/>
    <property type="match status" value="1"/>
</dbReference>
<dbReference type="InterPro" id="IPR000938">
    <property type="entry name" value="CAP-Gly_domain"/>
</dbReference>
<dbReference type="SUPFAM" id="SSF74924">
    <property type="entry name" value="Cap-Gly domain"/>
    <property type="match status" value="1"/>
</dbReference>
<dbReference type="InterPro" id="IPR051210">
    <property type="entry name" value="Ub_ligase/GEF_domain"/>
</dbReference>
<dbReference type="InterPro" id="IPR009091">
    <property type="entry name" value="RCC1/BLIP-II"/>
</dbReference>
<proteinExistence type="predicted"/>
<feature type="domain" description="CAP-Gly" evidence="3">
    <location>
        <begin position="40"/>
        <end position="82"/>
    </location>
</feature>
<name>A0A0H5QN14_9EUKA</name>
<evidence type="ECO:0000259" key="3">
    <source>
        <dbReference type="PROSITE" id="PS50245"/>
    </source>
</evidence>
<accession>A0A0H5QN14</accession>
<feature type="repeat" description="RCC1" evidence="2">
    <location>
        <begin position="140"/>
        <end position="196"/>
    </location>
</feature>
<keyword evidence="1" id="KW-0677">Repeat</keyword>